<dbReference type="EMBL" id="JBHSTE010000002">
    <property type="protein sequence ID" value="MFC6332198.1"/>
    <property type="molecule type" value="Genomic_DNA"/>
</dbReference>
<keyword evidence="5" id="KW-0813">Transport</keyword>
<dbReference type="InterPro" id="IPR047817">
    <property type="entry name" value="ABC2_TM_bact-type"/>
</dbReference>
<gene>
    <name evidence="7" type="ORF">ACFP56_06150</name>
</gene>
<keyword evidence="3 5" id="KW-1133">Transmembrane helix</keyword>
<feature type="transmembrane region" description="Helical" evidence="5">
    <location>
        <begin position="168"/>
        <end position="194"/>
    </location>
</feature>
<sequence>MNSVLFRSMVITSLRDKITLFYSLLLPIALIIGLGMFSDEPQQRLNIVSGITAVSTLFWGMQGIAFQIHLQRSRGVYKLLKLTPMPLLSFITVLVLARTIIGVVIHVVIWLFGIILFGLQLSFILVILTLLWFTLGTICFTSIGVVLGNLARNEAQINMFSNFAQIPMIFMSEVFYSLQAAPAWVAAVGKLLPFEHYVNLMKDAHTLEGTLNGVALMVLVLYTVLALLVAVLTFRWDEDASPRTKRTRRYHVQDAS</sequence>
<reference evidence="8" key="1">
    <citation type="journal article" date="2019" name="Int. J. Syst. Evol. Microbiol.">
        <title>The Global Catalogue of Microorganisms (GCM) 10K type strain sequencing project: providing services to taxonomists for standard genome sequencing and annotation.</title>
        <authorList>
            <consortium name="The Broad Institute Genomics Platform"/>
            <consortium name="The Broad Institute Genome Sequencing Center for Infectious Disease"/>
            <person name="Wu L."/>
            <person name="Ma J."/>
        </authorList>
    </citation>
    <scope>NUCLEOTIDE SEQUENCE [LARGE SCALE GENOMIC DNA]</scope>
    <source>
        <strain evidence="8">PCU 280</strain>
    </source>
</reference>
<accession>A0ABW1V3K3</accession>
<keyword evidence="8" id="KW-1185">Reference proteome</keyword>
<evidence type="ECO:0000256" key="1">
    <source>
        <dbReference type="ARBA" id="ARBA00004141"/>
    </source>
</evidence>
<dbReference type="InterPro" id="IPR000412">
    <property type="entry name" value="ABC_2_transport"/>
</dbReference>
<keyword evidence="4 5" id="KW-0472">Membrane</keyword>
<evidence type="ECO:0000256" key="5">
    <source>
        <dbReference type="RuleBase" id="RU361157"/>
    </source>
</evidence>
<evidence type="ECO:0000256" key="4">
    <source>
        <dbReference type="ARBA" id="ARBA00023136"/>
    </source>
</evidence>
<dbReference type="PANTHER" id="PTHR43229:SF2">
    <property type="entry name" value="NODULATION PROTEIN J"/>
    <property type="match status" value="1"/>
</dbReference>
<evidence type="ECO:0000256" key="2">
    <source>
        <dbReference type="ARBA" id="ARBA00022692"/>
    </source>
</evidence>
<protein>
    <recommendedName>
        <fullName evidence="5">Transport permease protein</fullName>
    </recommendedName>
</protein>
<dbReference type="PIRSF" id="PIRSF006648">
    <property type="entry name" value="DrrB"/>
    <property type="match status" value="1"/>
</dbReference>
<feature type="transmembrane region" description="Helical" evidence="5">
    <location>
        <begin position="87"/>
        <end position="117"/>
    </location>
</feature>
<keyword evidence="5" id="KW-1003">Cell membrane</keyword>
<evidence type="ECO:0000259" key="6">
    <source>
        <dbReference type="PROSITE" id="PS51012"/>
    </source>
</evidence>
<feature type="transmembrane region" description="Helical" evidence="5">
    <location>
        <begin position="123"/>
        <end position="147"/>
    </location>
</feature>
<comment type="similarity">
    <text evidence="5">Belongs to the ABC-2 integral membrane protein family.</text>
</comment>
<proteinExistence type="inferred from homology"/>
<dbReference type="Proteomes" id="UP001596233">
    <property type="component" value="Unassembled WGS sequence"/>
</dbReference>
<evidence type="ECO:0000256" key="3">
    <source>
        <dbReference type="ARBA" id="ARBA00022989"/>
    </source>
</evidence>
<dbReference type="PANTHER" id="PTHR43229">
    <property type="entry name" value="NODULATION PROTEIN J"/>
    <property type="match status" value="1"/>
</dbReference>
<feature type="transmembrane region" description="Helical" evidence="5">
    <location>
        <begin position="44"/>
        <end position="66"/>
    </location>
</feature>
<evidence type="ECO:0000313" key="8">
    <source>
        <dbReference type="Proteomes" id="UP001596233"/>
    </source>
</evidence>
<feature type="transmembrane region" description="Helical" evidence="5">
    <location>
        <begin position="214"/>
        <end position="236"/>
    </location>
</feature>
<organism evidence="7 8">
    <name type="scientific">Paenibacillus septentrionalis</name>
    <dbReference type="NCBI Taxonomy" id="429342"/>
    <lineage>
        <taxon>Bacteria</taxon>
        <taxon>Bacillati</taxon>
        <taxon>Bacillota</taxon>
        <taxon>Bacilli</taxon>
        <taxon>Bacillales</taxon>
        <taxon>Paenibacillaceae</taxon>
        <taxon>Paenibacillus</taxon>
    </lineage>
</organism>
<evidence type="ECO:0000313" key="7">
    <source>
        <dbReference type="EMBL" id="MFC6332198.1"/>
    </source>
</evidence>
<dbReference type="Pfam" id="PF01061">
    <property type="entry name" value="ABC2_membrane"/>
    <property type="match status" value="1"/>
</dbReference>
<dbReference type="InterPro" id="IPR051784">
    <property type="entry name" value="Nod_factor_ABC_transporter"/>
</dbReference>
<dbReference type="InterPro" id="IPR013525">
    <property type="entry name" value="ABC2_TM"/>
</dbReference>
<dbReference type="PROSITE" id="PS51012">
    <property type="entry name" value="ABC_TM2"/>
    <property type="match status" value="1"/>
</dbReference>
<keyword evidence="2 5" id="KW-0812">Transmembrane</keyword>
<feature type="transmembrane region" description="Helical" evidence="5">
    <location>
        <begin position="20"/>
        <end position="38"/>
    </location>
</feature>
<dbReference type="RefSeq" id="WP_379232308.1">
    <property type="nucleotide sequence ID" value="NZ_JBHSTE010000002.1"/>
</dbReference>
<name>A0ABW1V3K3_9BACL</name>
<comment type="subcellular location">
    <subcellularLocation>
        <location evidence="5">Cell membrane</location>
        <topology evidence="5">Multi-pass membrane protein</topology>
    </subcellularLocation>
    <subcellularLocation>
        <location evidence="1">Membrane</location>
        <topology evidence="1">Multi-pass membrane protein</topology>
    </subcellularLocation>
</comment>
<feature type="domain" description="ABC transmembrane type-2" evidence="6">
    <location>
        <begin position="8"/>
        <end position="237"/>
    </location>
</feature>
<comment type="caution">
    <text evidence="7">The sequence shown here is derived from an EMBL/GenBank/DDBJ whole genome shotgun (WGS) entry which is preliminary data.</text>
</comment>